<dbReference type="Gene3D" id="1.10.10.60">
    <property type="entry name" value="Homeodomain-like"/>
    <property type="match status" value="2"/>
</dbReference>
<feature type="transmembrane region" description="Helical" evidence="4">
    <location>
        <begin position="92"/>
        <end position="112"/>
    </location>
</feature>
<reference evidence="7" key="1">
    <citation type="journal article" date="2019" name="Int. J. Syst. Evol. Microbiol.">
        <title>The Global Catalogue of Microorganisms (GCM) 10K type strain sequencing project: providing services to taxonomists for standard genome sequencing and annotation.</title>
        <authorList>
            <consortium name="The Broad Institute Genomics Platform"/>
            <consortium name="The Broad Institute Genome Sequencing Center for Infectious Disease"/>
            <person name="Wu L."/>
            <person name="Ma J."/>
        </authorList>
    </citation>
    <scope>NUCLEOTIDE SEQUENCE [LARGE SCALE GENOMIC DNA]</scope>
    <source>
        <strain evidence="7">KCTC 52368</strain>
    </source>
</reference>
<comment type="caution">
    <text evidence="6">The sequence shown here is derived from an EMBL/GenBank/DDBJ whole genome shotgun (WGS) entry which is preliminary data.</text>
</comment>
<organism evidence="6 7">
    <name type="scientific">Croceitalea marina</name>
    <dbReference type="NCBI Taxonomy" id="1775166"/>
    <lineage>
        <taxon>Bacteria</taxon>
        <taxon>Pseudomonadati</taxon>
        <taxon>Bacteroidota</taxon>
        <taxon>Flavobacteriia</taxon>
        <taxon>Flavobacteriales</taxon>
        <taxon>Flavobacteriaceae</taxon>
        <taxon>Croceitalea</taxon>
    </lineage>
</organism>
<keyword evidence="2" id="KW-0238">DNA-binding</keyword>
<dbReference type="InterPro" id="IPR009057">
    <property type="entry name" value="Homeodomain-like_sf"/>
</dbReference>
<dbReference type="Proteomes" id="UP001597526">
    <property type="component" value="Unassembled WGS sequence"/>
</dbReference>
<dbReference type="PANTHER" id="PTHR43280:SF29">
    <property type="entry name" value="ARAC-FAMILY TRANSCRIPTIONAL REGULATOR"/>
    <property type="match status" value="1"/>
</dbReference>
<keyword evidence="4" id="KW-0812">Transmembrane</keyword>
<sequence>MLKTVQIIAVIQGVFILLVLFHKGSKYKTPTFWLFVGSIISILLFIIGDDSNNLFQEGADWLLSDSTLFITFLLLFFKYYKTEKTHFNKKDLLFFLPNILYFIMESIELYQGEETMFVEAAEELIDFAFLGYLVYIIFDLFKNKSKYWILYLTIPIVLLMGFNYFNEVTELAEYKTIAVSESVQYQSYLLLIYAFLFYSMTYYLIIWPKELLPISKPTKYKGSKLNKEQVKNYKTALLDAMQRKALYRDQKLSIHKLSQELGIPRQYISEVLNLHLEKSFQDFVNEYRVEAFVKNLENEQHGHFTLLGIATEVGFSSKSTFNATFKKIKGITPTQFKNSIAEKKRIGAE</sequence>
<dbReference type="PANTHER" id="PTHR43280">
    <property type="entry name" value="ARAC-FAMILY TRANSCRIPTIONAL REGULATOR"/>
    <property type="match status" value="1"/>
</dbReference>
<keyword evidence="4" id="KW-1133">Transmembrane helix</keyword>
<dbReference type="PROSITE" id="PS01124">
    <property type="entry name" value="HTH_ARAC_FAMILY_2"/>
    <property type="match status" value="1"/>
</dbReference>
<protein>
    <submittedName>
        <fullName evidence="6">Helix-turn-helix domain-containing protein</fullName>
    </submittedName>
</protein>
<keyword evidence="4" id="KW-0472">Membrane</keyword>
<feature type="transmembrane region" description="Helical" evidence="4">
    <location>
        <begin position="124"/>
        <end position="141"/>
    </location>
</feature>
<evidence type="ECO:0000256" key="3">
    <source>
        <dbReference type="ARBA" id="ARBA00023163"/>
    </source>
</evidence>
<evidence type="ECO:0000256" key="1">
    <source>
        <dbReference type="ARBA" id="ARBA00023015"/>
    </source>
</evidence>
<dbReference type="SMART" id="SM00342">
    <property type="entry name" value="HTH_ARAC"/>
    <property type="match status" value="1"/>
</dbReference>
<evidence type="ECO:0000256" key="2">
    <source>
        <dbReference type="ARBA" id="ARBA00023125"/>
    </source>
</evidence>
<feature type="transmembrane region" description="Helical" evidence="4">
    <location>
        <begin position="31"/>
        <end position="49"/>
    </location>
</feature>
<dbReference type="RefSeq" id="WP_377765866.1">
    <property type="nucleotide sequence ID" value="NZ_JBHULB010000007.1"/>
</dbReference>
<feature type="transmembrane region" description="Helical" evidence="4">
    <location>
        <begin position="148"/>
        <end position="165"/>
    </location>
</feature>
<gene>
    <name evidence="6" type="ORF">ACFSQJ_04665</name>
</gene>
<feature type="transmembrane region" description="Helical" evidence="4">
    <location>
        <begin position="185"/>
        <end position="206"/>
    </location>
</feature>
<keyword evidence="1" id="KW-0805">Transcription regulation</keyword>
<dbReference type="PRINTS" id="PR00032">
    <property type="entry name" value="HTHARAC"/>
</dbReference>
<dbReference type="InterPro" id="IPR018060">
    <property type="entry name" value="HTH_AraC"/>
</dbReference>
<name>A0ABW5MVL9_9FLAO</name>
<keyword evidence="7" id="KW-1185">Reference proteome</keyword>
<feature type="transmembrane region" description="Helical" evidence="4">
    <location>
        <begin position="61"/>
        <end position="80"/>
    </location>
</feature>
<dbReference type="InterPro" id="IPR020449">
    <property type="entry name" value="Tscrpt_reg_AraC-type_HTH"/>
</dbReference>
<evidence type="ECO:0000256" key="4">
    <source>
        <dbReference type="SAM" id="Phobius"/>
    </source>
</evidence>
<evidence type="ECO:0000259" key="5">
    <source>
        <dbReference type="PROSITE" id="PS01124"/>
    </source>
</evidence>
<feature type="transmembrane region" description="Helical" evidence="4">
    <location>
        <begin position="6"/>
        <end position="24"/>
    </location>
</feature>
<evidence type="ECO:0000313" key="7">
    <source>
        <dbReference type="Proteomes" id="UP001597526"/>
    </source>
</evidence>
<dbReference type="SUPFAM" id="SSF46689">
    <property type="entry name" value="Homeodomain-like"/>
    <property type="match status" value="1"/>
</dbReference>
<keyword evidence="3" id="KW-0804">Transcription</keyword>
<dbReference type="Pfam" id="PF12833">
    <property type="entry name" value="HTH_18"/>
    <property type="match status" value="1"/>
</dbReference>
<feature type="domain" description="HTH araC/xylS-type" evidence="5">
    <location>
        <begin position="231"/>
        <end position="339"/>
    </location>
</feature>
<proteinExistence type="predicted"/>
<accession>A0ABW5MVL9</accession>
<evidence type="ECO:0000313" key="6">
    <source>
        <dbReference type="EMBL" id="MFD2586208.1"/>
    </source>
</evidence>
<dbReference type="EMBL" id="JBHULB010000007">
    <property type="protein sequence ID" value="MFD2586208.1"/>
    <property type="molecule type" value="Genomic_DNA"/>
</dbReference>